<evidence type="ECO:0000256" key="1">
    <source>
        <dbReference type="SAM" id="SignalP"/>
    </source>
</evidence>
<keyword evidence="1" id="KW-0732">Signal</keyword>
<protein>
    <submittedName>
        <fullName evidence="2">Uncharacterized protein</fullName>
    </submittedName>
</protein>
<organism evidence="2 3">
    <name type="scientific">Ilumatobacter coccineus (strain NBRC 103263 / KCTC 29153 / YM16-304)</name>
    <dbReference type="NCBI Taxonomy" id="1313172"/>
    <lineage>
        <taxon>Bacteria</taxon>
        <taxon>Bacillati</taxon>
        <taxon>Actinomycetota</taxon>
        <taxon>Acidimicrobiia</taxon>
        <taxon>Acidimicrobiales</taxon>
        <taxon>Ilumatobacteraceae</taxon>
        <taxon>Ilumatobacter</taxon>
    </lineage>
</organism>
<gene>
    <name evidence="2" type="ORF">YM304_00380</name>
</gene>
<proteinExistence type="predicted"/>
<evidence type="ECO:0000313" key="3">
    <source>
        <dbReference type="Proteomes" id="UP000011863"/>
    </source>
</evidence>
<dbReference type="PROSITE" id="PS51257">
    <property type="entry name" value="PROKAR_LIPOPROTEIN"/>
    <property type="match status" value="1"/>
</dbReference>
<dbReference type="KEGG" id="aym:YM304_00380"/>
<keyword evidence="3" id="KW-1185">Reference proteome</keyword>
<dbReference type="RefSeq" id="WP_015439600.1">
    <property type="nucleotide sequence ID" value="NC_020520.1"/>
</dbReference>
<reference evidence="2 3" key="1">
    <citation type="journal article" date="2013" name="Int. J. Syst. Evol. Microbiol.">
        <title>Ilumatobacter nonamiense sp. nov. and Ilumatobacter coccineum sp. nov., isolated from seashore sand.</title>
        <authorList>
            <person name="Matsumoto A."/>
            <person name="Kasai H."/>
            <person name="Matsuo Y."/>
            <person name="Shizuri Y."/>
            <person name="Ichikawa N."/>
            <person name="Fujita N."/>
            <person name="Omura S."/>
            <person name="Takahashi Y."/>
        </authorList>
    </citation>
    <scope>NUCLEOTIDE SEQUENCE [LARGE SCALE GENOMIC DNA]</scope>
    <source>
        <strain evidence="3">NBRC 103263 / KCTC 29153 / YM16-304</strain>
    </source>
</reference>
<feature type="signal peptide" evidence="1">
    <location>
        <begin position="1"/>
        <end position="21"/>
    </location>
</feature>
<dbReference type="EMBL" id="AP012057">
    <property type="protein sequence ID" value="BAN00352.1"/>
    <property type="molecule type" value="Genomic_DNA"/>
</dbReference>
<feature type="chain" id="PRO_5039576713" evidence="1">
    <location>
        <begin position="22"/>
        <end position="259"/>
    </location>
</feature>
<name>A0A6C7E1D1_ILUCY</name>
<accession>A0A6C7E1D1</accession>
<dbReference type="AlphaFoldDB" id="A0A6C7E1D1"/>
<evidence type="ECO:0000313" key="2">
    <source>
        <dbReference type="EMBL" id="BAN00352.1"/>
    </source>
</evidence>
<sequence>MSWRRLLAVGALVLSACSETATEGQAEVSDSEPTSTSVSLATANVDQFVLEPLRPDFDDLPLGQFEDGACTFVEPRDLIGGNLILRGDVVDVSDRGEYPSFGGSTVGRVVEFDVTEILFDETESFSGVDRLQMVTSEEQIEDGYRYVGISFVADVDAGESNVLAVAYASPDLTLDGVLIPRLAQAITHNGRSTVIHGNCSYASPMVDGVAEILGDESGVAMLERMVDRQAQGQSLVEFDRALAQYYEERDQANTNTSPP</sequence>
<dbReference type="Proteomes" id="UP000011863">
    <property type="component" value="Chromosome"/>
</dbReference>